<dbReference type="EC" id="2.7.13.3" evidence="2"/>
<dbReference type="InterPro" id="IPR009057">
    <property type="entry name" value="Homeodomain-like_sf"/>
</dbReference>
<evidence type="ECO:0000256" key="8">
    <source>
        <dbReference type="SAM" id="Phobius"/>
    </source>
</evidence>
<dbReference type="CDD" id="cd17574">
    <property type="entry name" value="REC_OmpR"/>
    <property type="match status" value="1"/>
</dbReference>
<dbReference type="InterPro" id="IPR003661">
    <property type="entry name" value="HisK_dim/P_dom"/>
</dbReference>
<dbReference type="Proteomes" id="UP001162741">
    <property type="component" value="Chromosome"/>
</dbReference>
<evidence type="ECO:0000256" key="3">
    <source>
        <dbReference type="ARBA" id="ARBA00022553"/>
    </source>
</evidence>
<feature type="chain" id="PRO_5045583285" description="histidine kinase" evidence="9">
    <location>
        <begin position="24"/>
        <end position="1325"/>
    </location>
</feature>
<dbReference type="PROSITE" id="PS00041">
    <property type="entry name" value="HTH_ARAC_FAMILY_1"/>
    <property type="match status" value="1"/>
</dbReference>
<keyword evidence="9" id="KW-0732">Signal</keyword>
<evidence type="ECO:0000259" key="12">
    <source>
        <dbReference type="PROSITE" id="PS50110"/>
    </source>
</evidence>
<dbReference type="SUPFAM" id="SSF47384">
    <property type="entry name" value="Homodimeric domain of signal transducing histidine kinase"/>
    <property type="match status" value="1"/>
</dbReference>
<comment type="catalytic activity">
    <reaction evidence="1">
        <text>ATP + protein L-histidine = ADP + protein N-phospho-L-histidine.</text>
        <dbReference type="EC" id="2.7.13.3"/>
    </reaction>
</comment>
<accession>A0ABY6IXH2</accession>
<dbReference type="Pfam" id="PF07494">
    <property type="entry name" value="Reg_prop"/>
    <property type="match status" value="11"/>
</dbReference>
<dbReference type="SUPFAM" id="SSF46689">
    <property type="entry name" value="Homeodomain-like"/>
    <property type="match status" value="1"/>
</dbReference>
<evidence type="ECO:0000256" key="7">
    <source>
        <dbReference type="PROSITE-ProRule" id="PRU00169"/>
    </source>
</evidence>
<evidence type="ECO:0000256" key="2">
    <source>
        <dbReference type="ARBA" id="ARBA00012438"/>
    </source>
</evidence>
<dbReference type="InterPro" id="IPR013783">
    <property type="entry name" value="Ig-like_fold"/>
</dbReference>
<dbReference type="Gene3D" id="2.130.10.10">
    <property type="entry name" value="YVTN repeat-like/Quinoprotein amine dehydrogenase"/>
    <property type="match status" value="2"/>
</dbReference>
<dbReference type="Pfam" id="PF00512">
    <property type="entry name" value="HisKA"/>
    <property type="match status" value="1"/>
</dbReference>
<evidence type="ECO:0000256" key="9">
    <source>
        <dbReference type="SAM" id="SignalP"/>
    </source>
</evidence>
<dbReference type="SMART" id="SM00448">
    <property type="entry name" value="REC"/>
    <property type="match status" value="1"/>
</dbReference>
<dbReference type="Gene3D" id="3.40.50.2300">
    <property type="match status" value="1"/>
</dbReference>
<name>A0ABY6IXH2_9BACT</name>
<dbReference type="SUPFAM" id="SSF63829">
    <property type="entry name" value="Calcium-dependent phosphotriesterase"/>
    <property type="match status" value="2"/>
</dbReference>
<dbReference type="Gene3D" id="1.10.287.130">
    <property type="match status" value="1"/>
</dbReference>
<evidence type="ECO:0000256" key="5">
    <source>
        <dbReference type="ARBA" id="ARBA00023125"/>
    </source>
</evidence>
<dbReference type="SUPFAM" id="SSF55874">
    <property type="entry name" value="ATPase domain of HSP90 chaperone/DNA topoisomerase II/histidine kinase"/>
    <property type="match status" value="1"/>
</dbReference>
<dbReference type="PROSITE" id="PS50109">
    <property type="entry name" value="HIS_KIN"/>
    <property type="match status" value="1"/>
</dbReference>
<dbReference type="CDD" id="cd00082">
    <property type="entry name" value="HisKA"/>
    <property type="match status" value="1"/>
</dbReference>
<dbReference type="PANTHER" id="PTHR43547:SF2">
    <property type="entry name" value="HYBRID SIGNAL TRANSDUCTION HISTIDINE KINASE C"/>
    <property type="match status" value="1"/>
</dbReference>
<evidence type="ECO:0000313" key="13">
    <source>
        <dbReference type="EMBL" id="UYQ92089.1"/>
    </source>
</evidence>
<feature type="modified residue" description="4-aspartylphosphate" evidence="7">
    <location>
        <position position="1118"/>
    </location>
</feature>
<dbReference type="SUPFAM" id="SSF52172">
    <property type="entry name" value="CheY-like"/>
    <property type="match status" value="1"/>
</dbReference>
<sequence>MIFRRMFLVYLLIAVAFSTKSRAQTASFQHLTVEDGLSHNAVLAITQDSQGFLWLGTRYGLSRYDGQRFKIYRTNPEDSTSLPDNQVVSLYIDKQQQMWVGTTAGVSRFNPVTGKFTRVSLYSGRQTNINCIYQDTKGQYWFGGNNGLYVSNGTSIRKLEPPQLAGWVIRAIYEDRSGSIWIATNTGLSKITGEQVQTFHPGEGALAGLSMNFITAIAEDPSGKLWIGTQTAGIDIYDPATGKMTHLGHPGIVNNIVRRIVRDREGKMWVGTQEGLSIIDPATMQQQSYQHEAGNIASISQNSIHSMYEDGNGSMWLGTYFGGVNMSHRYGTAFTAWQNTPRLNGVSNNVISNMLEDAQHNLWIGTEGGGLNYLDRKTGKFTWYKHDPTDPQSLGSNLVKVVYEDKDHHIWIGTHGGGLNLLLPNGRFRRSFYSAGDPSSFSREITAMLEDSKGRFWAGANDRLHLLHRRGEELVKEKDSSLISDIERTSIRALLEDAKGRIWIGTISGIYILNGDSLQRLQPGYVNAIQQDSRHNIWISMYYGGLIRYNKNLQEQRHYTEKDGLPNSNVLGLLEDAQHLLWISTDNGLVKFDPDKNTFQTYTVSDGIAGNVFNYNSFLKDSRGELLFGGYNGITSFYPERLTVNNHKAPIRFTGLKLFNNPVGIGDASKLLEQDIAFTKELRFRPNQEVFTLDFALLNFVKSNKNRYAYRLEGADRDWIETAVPSVTYTNLSSGQYTFWVKAANNDGVWSEPVSIDITVLPPFWRTWWAYSLYAIVVALLVFGISRFFFLRALLRKEEELHQVKLNFFTHISHEIRTHLTLLMAPVEKMLDDNNTTALSQMRSNADRLLKLVSELMDFRKAESGHLTLRVQEQDLISFLDGIYTSYRELSLERNISISFTHDIENVPLYFDPGQLEKVFFNLLGNAFKFTPAGGRIQLHVATARNSVTVTVTDNGRGIAADHLDNIFSNFFQVQDHGVQNTGYGIGLALSRHIVEQHKGRLEVSSEPPTTDKEGRTTFTVTLLQGKRHFEGTQHVIGETVQHEHVAPIATTDFNDTDVAPAAPGDATFTIHIVEDNPELRALVRDIFRDQYHILESANGADGLQLAGTHIPDLVISDVMMPDMDGLQLCQALKTDERTSHIPVVLLTAKSSQADHVSGLETGADLYLTKPFSAQVLSLNVRNLLASREKMRERFSHQLQAAEPAPIAVAEAVPNSVDTAFLEKVMALVEEYMDDPDFGVDMLAKKVAMSQPVLYKKLKAVTNMSVNDFIKSLRLKKAAELIRTKKHTVYQVAYMVGYSDSKYFSREFRKQFGKTPTEYAGQPEL</sequence>
<feature type="domain" description="Response regulatory" evidence="12">
    <location>
        <begin position="1070"/>
        <end position="1185"/>
    </location>
</feature>
<keyword evidence="3 7" id="KW-0597">Phosphoprotein</keyword>
<evidence type="ECO:0000256" key="4">
    <source>
        <dbReference type="ARBA" id="ARBA00023015"/>
    </source>
</evidence>
<dbReference type="EMBL" id="CP107006">
    <property type="protein sequence ID" value="UYQ92089.1"/>
    <property type="molecule type" value="Genomic_DNA"/>
</dbReference>
<keyword evidence="5" id="KW-0238">DNA-binding</keyword>
<dbReference type="PRINTS" id="PR00344">
    <property type="entry name" value="BCTRLSENSOR"/>
</dbReference>
<evidence type="ECO:0000313" key="14">
    <source>
        <dbReference type="Proteomes" id="UP001162741"/>
    </source>
</evidence>
<dbReference type="Pfam" id="PF12833">
    <property type="entry name" value="HTH_18"/>
    <property type="match status" value="1"/>
</dbReference>
<feature type="domain" description="HTH araC/xylS-type" evidence="10">
    <location>
        <begin position="1223"/>
        <end position="1322"/>
    </location>
</feature>
<dbReference type="InterPro" id="IPR005467">
    <property type="entry name" value="His_kinase_dom"/>
</dbReference>
<dbReference type="Gene3D" id="3.30.565.10">
    <property type="entry name" value="Histidine kinase-like ATPase, C-terminal domain"/>
    <property type="match status" value="1"/>
</dbReference>
<organism evidence="13 14">
    <name type="scientific">Chitinophaga horti</name>
    <dbReference type="NCBI Taxonomy" id="2920382"/>
    <lineage>
        <taxon>Bacteria</taxon>
        <taxon>Pseudomonadati</taxon>
        <taxon>Bacteroidota</taxon>
        <taxon>Chitinophagia</taxon>
        <taxon>Chitinophagales</taxon>
        <taxon>Chitinophagaceae</taxon>
        <taxon>Chitinophaga</taxon>
    </lineage>
</organism>
<dbReference type="InterPro" id="IPR011123">
    <property type="entry name" value="Y_Y_Y"/>
</dbReference>
<dbReference type="InterPro" id="IPR018062">
    <property type="entry name" value="HTH_AraC-typ_CS"/>
</dbReference>
<dbReference type="Pfam" id="PF07495">
    <property type="entry name" value="Y_Y_Y"/>
    <property type="match status" value="1"/>
</dbReference>
<proteinExistence type="predicted"/>
<gene>
    <name evidence="13" type="ORF">MKQ68_18540</name>
</gene>
<keyword evidence="6" id="KW-0804">Transcription</keyword>
<feature type="domain" description="Histidine kinase" evidence="11">
    <location>
        <begin position="811"/>
        <end position="1027"/>
    </location>
</feature>
<dbReference type="InterPro" id="IPR036097">
    <property type="entry name" value="HisK_dim/P_sf"/>
</dbReference>
<dbReference type="InterPro" id="IPR011110">
    <property type="entry name" value="Reg_prop"/>
</dbReference>
<dbReference type="SMART" id="SM00342">
    <property type="entry name" value="HTH_ARAC"/>
    <property type="match status" value="1"/>
</dbReference>
<reference evidence="13" key="1">
    <citation type="submission" date="2022-10" db="EMBL/GenBank/DDBJ databases">
        <title>Chitinophaga sp. nov., isolated from soil.</title>
        <authorList>
            <person name="Jeon C.O."/>
        </authorList>
    </citation>
    <scope>NUCLEOTIDE SEQUENCE</scope>
    <source>
        <strain evidence="13">R8</strain>
    </source>
</reference>
<dbReference type="PANTHER" id="PTHR43547">
    <property type="entry name" value="TWO-COMPONENT HISTIDINE KINASE"/>
    <property type="match status" value="1"/>
</dbReference>
<dbReference type="SMART" id="SM00387">
    <property type="entry name" value="HATPase_c"/>
    <property type="match status" value="1"/>
</dbReference>
<keyword evidence="4" id="KW-0805">Transcription regulation</keyword>
<dbReference type="Gene3D" id="2.60.40.10">
    <property type="entry name" value="Immunoglobulins"/>
    <property type="match status" value="1"/>
</dbReference>
<dbReference type="SMART" id="SM00388">
    <property type="entry name" value="HisKA"/>
    <property type="match status" value="1"/>
</dbReference>
<dbReference type="PROSITE" id="PS50110">
    <property type="entry name" value="RESPONSE_REGULATORY"/>
    <property type="match status" value="1"/>
</dbReference>
<dbReference type="InterPro" id="IPR003594">
    <property type="entry name" value="HATPase_dom"/>
</dbReference>
<evidence type="ECO:0000259" key="11">
    <source>
        <dbReference type="PROSITE" id="PS50109"/>
    </source>
</evidence>
<dbReference type="InterPro" id="IPR004358">
    <property type="entry name" value="Sig_transdc_His_kin-like_C"/>
</dbReference>
<dbReference type="InterPro" id="IPR036890">
    <property type="entry name" value="HATPase_C_sf"/>
</dbReference>
<dbReference type="InterPro" id="IPR015943">
    <property type="entry name" value="WD40/YVTN_repeat-like_dom_sf"/>
</dbReference>
<keyword evidence="8" id="KW-1133">Transmembrane helix</keyword>
<dbReference type="InterPro" id="IPR001789">
    <property type="entry name" value="Sig_transdc_resp-reg_receiver"/>
</dbReference>
<protein>
    <recommendedName>
        <fullName evidence="2">histidine kinase</fullName>
        <ecNumber evidence="2">2.7.13.3</ecNumber>
    </recommendedName>
</protein>
<evidence type="ECO:0000256" key="1">
    <source>
        <dbReference type="ARBA" id="ARBA00000085"/>
    </source>
</evidence>
<dbReference type="Gene3D" id="1.10.10.60">
    <property type="entry name" value="Homeodomain-like"/>
    <property type="match status" value="1"/>
</dbReference>
<feature type="signal peptide" evidence="9">
    <location>
        <begin position="1"/>
        <end position="23"/>
    </location>
</feature>
<dbReference type="InterPro" id="IPR018060">
    <property type="entry name" value="HTH_AraC"/>
</dbReference>
<keyword evidence="14" id="KW-1185">Reference proteome</keyword>
<dbReference type="PROSITE" id="PS01124">
    <property type="entry name" value="HTH_ARAC_FAMILY_2"/>
    <property type="match status" value="1"/>
</dbReference>
<dbReference type="Pfam" id="PF00072">
    <property type="entry name" value="Response_reg"/>
    <property type="match status" value="1"/>
</dbReference>
<keyword evidence="8" id="KW-0812">Transmembrane</keyword>
<keyword evidence="8" id="KW-0472">Membrane</keyword>
<feature type="transmembrane region" description="Helical" evidence="8">
    <location>
        <begin position="768"/>
        <end position="790"/>
    </location>
</feature>
<evidence type="ECO:0000256" key="6">
    <source>
        <dbReference type="ARBA" id="ARBA00023163"/>
    </source>
</evidence>
<dbReference type="InterPro" id="IPR011006">
    <property type="entry name" value="CheY-like_superfamily"/>
</dbReference>
<evidence type="ECO:0000259" key="10">
    <source>
        <dbReference type="PROSITE" id="PS01124"/>
    </source>
</evidence>
<dbReference type="Pfam" id="PF02518">
    <property type="entry name" value="HATPase_c"/>
    <property type="match status" value="1"/>
</dbReference>
<dbReference type="RefSeq" id="WP_264280414.1">
    <property type="nucleotide sequence ID" value="NZ_CP107006.1"/>
</dbReference>